<organism evidence="2">
    <name type="scientific">Anguilla anguilla</name>
    <name type="common">European freshwater eel</name>
    <name type="synonym">Muraena anguilla</name>
    <dbReference type="NCBI Taxonomy" id="7936"/>
    <lineage>
        <taxon>Eukaryota</taxon>
        <taxon>Metazoa</taxon>
        <taxon>Chordata</taxon>
        <taxon>Craniata</taxon>
        <taxon>Vertebrata</taxon>
        <taxon>Euteleostomi</taxon>
        <taxon>Actinopterygii</taxon>
        <taxon>Neopterygii</taxon>
        <taxon>Teleostei</taxon>
        <taxon>Anguilliformes</taxon>
        <taxon>Anguillidae</taxon>
        <taxon>Anguilla</taxon>
    </lineage>
</organism>
<evidence type="ECO:0000256" key="1">
    <source>
        <dbReference type="SAM" id="MobiDB-lite"/>
    </source>
</evidence>
<feature type="compositionally biased region" description="Basic residues" evidence="1">
    <location>
        <begin position="35"/>
        <end position="44"/>
    </location>
</feature>
<protein>
    <submittedName>
        <fullName evidence="2">Uncharacterized protein</fullName>
    </submittedName>
</protein>
<evidence type="ECO:0000313" key="2">
    <source>
        <dbReference type="EMBL" id="JAI06421.1"/>
    </source>
</evidence>
<accession>A0A0E9XX41</accession>
<feature type="region of interest" description="Disordered" evidence="1">
    <location>
        <begin position="24"/>
        <end position="44"/>
    </location>
</feature>
<reference evidence="2" key="1">
    <citation type="submission" date="2014-11" db="EMBL/GenBank/DDBJ databases">
        <authorList>
            <person name="Amaro Gonzalez C."/>
        </authorList>
    </citation>
    <scope>NUCLEOTIDE SEQUENCE</scope>
</reference>
<sequence>MQDISAGHELCSFHSYSIQKAINDEADRVKQPKLPAKKINQRPK</sequence>
<reference evidence="2" key="2">
    <citation type="journal article" date="2015" name="Fish Shellfish Immunol.">
        <title>Early steps in the European eel (Anguilla anguilla)-Vibrio vulnificus interaction in the gills: Role of the RtxA13 toxin.</title>
        <authorList>
            <person name="Callol A."/>
            <person name="Pajuelo D."/>
            <person name="Ebbesson L."/>
            <person name="Teles M."/>
            <person name="MacKenzie S."/>
            <person name="Amaro C."/>
        </authorList>
    </citation>
    <scope>NUCLEOTIDE SEQUENCE</scope>
</reference>
<proteinExistence type="predicted"/>
<name>A0A0E9XX41_ANGAN</name>
<dbReference type="EMBL" id="GBXM01002157">
    <property type="protein sequence ID" value="JAI06421.1"/>
    <property type="molecule type" value="Transcribed_RNA"/>
</dbReference>
<dbReference type="AlphaFoldDB" id="A0A0E9XX41"/>